<dbReference type="EMBL" id="JBBPBN010000013">
    <property type="protein sequence ID" value="KAK9025426.1"/>
    <property type="molecule type" value="Genomic_DNA"/>
</dbReference>
<accession>A0ABR2SJI0</accession>
<organism evidence="4 5">
    <name type="scientific">Hibiscus sabdariffa</name>
    <name type="common">roselle</name>
    <dbReference type="NCBI Taxonomy" id="183260"/>
    <lineage>
        <taxon>Eukaryota</taxon>
        <taxon>Viridiplantae</taxon>
        <taxon>Streptophyta</taxon>
        <taxon>Embryophyta</taxon>
        <taxon>Tracheophyta</taxon>
        <taxon>Spermatophyta</taxon>
        <taxon>Magnoliopsida</taxon>
        <taxon>eudicotyledons</taxon>
        <taxon>Gunneridae</taxon>
        <taxon>Pentapetalae</taxon>
        <taxon>rosids</taxon>
        <taxon>malvids</taxon>
        <taxon>Malvales</taxon>
        <taxon>Malvaceae</taxon>
        <taxon>Malvoideae</taxon>
        <taxon>Hibiscus</taxon>
    </lineage>
</organism>
<evidence type="ECO:0000256" key="3">
    <source>
        <dbReference type="SAM" id="MobiDB-lite"/>
    </source>
</evidence>
<dbReference type="Proteomes" id="UP001396334">
    <property type="component" value="Unassembled WGS sequence"/>
</dbReference>
<dbReference type="SUPFAM" id="SSF52540">
    <property type="entry name" value="P-loop containing nucleoside triphosphate hydrolases"/>
    <property type="match status" value="1"/>
</dbReference>
<dbReference type="PANTHER" id="PTHR23076:SF139">
    <property type="entry name" value="ATP-DEPENDENT ZINC METALLOPROTEASE FTSH 2, CHLOROPLASTIC"/>
    <property type="match status" value="1"/>
</dbReference>
<keyword evidence="5" id="KW-1185">Reference proteome</keyword>
<comment type="caution">
    <text evidence="4">The sequence shown here is derived from an EMBL/GenBank/DDBJ whole genome shotgun (WGS) entry which is preliminary data.</text>
</comment>
<name>A0ABR2SJI0_9ROSI</name>
<sequence length="158" mass="18407">MGGEDKVARMLRQMLHSSRNAKQYVIIARMQEIHMEQKHEERMRKLAERLKKRQEENEQRLKERDRIFEEQRKSMNENMEIFRRNMQGNLLTDVNSTSMRDDVAGVDEAKQDFMEVVDSLKKPERFTAVGARIPKGVLLIGPPGTGMTLLASCQGNCW</sequence>
<protein>
    <recommendedName>
        <fullName evidence="6">ATPase AAA-type core domain-containing protein</fullName>
    </recommendedName>
</protein>
<evidence type="ECO:0008006" key="6">
    <source>
        <dbReference type="Google" id="ProtNLM"/>
    </source>
</evidence>
<keyword evidence="2" id="KW-0472">Membrane</keyword>
<gene>
    <name evidence="4" type="ORF">V6N11_038295</name>
</gene>
<proteinExistence type="predicted"/>
<evidence type="ECO:0000313" key="4">
    <source>
        <dbReference type="EMBL" id="KAK9025426.1"/>
    </source>
</evidence>
<feature type="region of interest" description="Disordered" evidence="3">
    <location>
        <begin position="51"/>
        <end position="72"/>
    </location>
</feature>
<dbReference type="InterPro" id="IPR027417">
    <property type="entry name" value="P-loop_NTPase"/>
</dbReference>
<keyword evidence="1" id="KW-0809">Transit peptide</keyword>
<evidence type="ECO:0000256" key="2">
    <source>
        <dbReference type="ARBA" id="ARBA00023136"/>
    </source>
</evidence>
<evidence type="ECO:0000256" key="1">
    <source>
        <dbReference type="ARBA" id="ARBA00022946"/>
    </source>
</evidence>
<evidence type="ECO:0000313" key="5">
    <source>
        <dbReference type="Proteomes" id="UP001396334"/>
    </source>
</evidence>
<dbReference type="PANTHER" id="PTHR23076">
    <property type="entry name" value="METALLOPROTEASE M41 FTSH"/>
    <property type="match status" value="1"/>
</dbReference>
<reference evidence="4 5" key="1">
    <citation type="journal article" date="2024" name="G3 (Bethesda)">
        <title>Genome assembly of Hibiscus sabdariffa L. provides insights into metabolisms of medicinal natural products.</title>
        <authorList>
            <person name="Kim T."/>
        </authorList>
    </citation>
    <scope>NUCLEOTIDE SEQUENCE [LARGE SCALE GENOMIC DNA]</scope>
    <source>
        <strain evidence="4">TK-2024</strain>
        <tissue evidence="4">Old leaves</tissue>
    </source>
</reference>
<dbReference type="Gene3D" id="3.40.50.300">
    <property type="entry name" value="P-loop containing nucleotide triphosphate hydrolases"/>
    <property type="match status" value="1"/>
</dbReference>